<feature type="region of interest" description="Disordered" evidence="1">
    <location>
        <begin position="220"/>
        <end position="242"/>
    </location>
</feature>
<protein>
    <submittedName>
        <fullName evidence="3">Uncharacterized protein</fullName>
    </submittedName>
</protein>
<sequence>MNALDSPLEALALNYLTYGFLTAVNNIWAWLAVITAAVSFWRIRALSSAPVSTPRRSQDTASTSSAPPELDERAVSEPATVSTTGETQLSSSPTKTSCPTLEREGSTKTKFSLYYEEDDFRVDDDGGENEDDGGGAAVVGEKSGRCLSSDDWERMMVVVRMGDMGWYRWQDRAVFDGSVVRLWEGRGGGGDTRRRCWLMVAWRGRIGINVYLPLNPPPSSTFRHSPATDHAAETHHSPATATPLKLVGRPSLLFLSPVSSQP</sequence>
<feature type="compositionally biased region" description="Polar residues" evidence="1">
    <location>
        <begin position="52"/>
        <end position="66"/>
    </location>
</feature>
<dbReference type="Proteomes" id="UP001293254">
    <property type="component" value="Unassembled WGS sequence"/>
</dbReference>
<reference evidence="3" key="1">
    <citation type="submission" date="2020-06" db="EMBL/GenBank/DDBJ databases">
        <authorList>
            <person name="Li T."/>
            <person name="Hu X."/>
            <person name="Zhang T."/>
            <person name="Song X."/>
            <person name="Zhang H."/>
            <person name="Dai N."/>
            <person name="Sheng W."/>
            <person name="Hou X."/>
            <person name="Wei L."/>
        </authorList>
    </citation>
    <scope>NUCLEOTIDE SEQUENCE</scope>
    <source>
        <strain evidence="3">3651</strain>
        <tissue evidence="3">Leaf</tissue>
    </source>
</reference>
<keyword evidence="2" id="KW-0472">Membrane</keyword>
<evidence type="ECO:0000256" key="1">
    <source>
        <dbReference type="SAM" id="MobiDB-lite"/>
    </source>
</evidence>
<name>A0AAE1YER9_9LAMI</name>
<dbReference type="EMBL" id="JACGWO010000004">
    <property type="protein sequence ID" value="KAK4428805.1"/>
    <property type="molecule type" value="Genomic_DNA"/>
</dbReference>
<dbReference type="PANTHER" id="PTHR36369:SF1">
    <property type="entry name" value="TRANSMEMBRANE PROTEIN"/>
    <property type="match status" value="1"/>
</dbReference>
<comment type="caution">
    <text evidence="3">The sequence shown here is derived from an EMBL/GenBank/DDBJ whole genome shotgun (WGS) entry which is preliminary data.</text>
</comment>
<feature type="region of interest" description="Disordered" evidence="1">
    <location>
        <begin position="52"/>
        <end position="104"/>
    </location>
</feature>
<feature type="compositionally biased region" description="Basic and acidic residues" evidence="1">
    <location>
        <begin position="226"/>
        <end position="236"/>
    </location>
</feature>
<evidence type="ECO:0000313" key="3">
    <source>
        <dbReference type="EMBL" id="KAK4428805.1"/>
    </source>
</evidence>
<keyword evidence="2" id="KW-0812">Transmembrane</keyword>
<reference evidence="3" key="2">
    <citation type="journal article" date="2024" name="Plant">
        <title>Genomic evolution and insights into agronomic trait innovations of Sesamum species.</title>
        <authorList>
            <person name="Miao H."/>
            <person name="Wang L."/>
            <person name="Qu L."/>
            <person name="Liu H."/>
            <person name="Sun Y."/>
            <person name="Le M."/>
            <person name="Wang Q."/>
            <person name="Wei S."/>
            <person name="Zheng Y."/>
            <person name="Lin W."/>
            <person name="Duan Y."/>
            <person name="Cao H."/>
            <person name="Xiong S."/>
            <person name="Wang X."/>
            <person name="Wei L."/>
            <person name="Li C."/>
            <person name="Ma Q."/>
            <person name="Ju M."/>
            <person name="Zhao R."/>
            <person name="Li G."/>
            <person name="Mu C."/>
            <person name="Tian Q."/>
            <person name="Mei H."/>
            <person name="Zhang T."/>
            <person name="Gao T."/>
            <person name="Zhang H."/>
        </authorList>
    </citation>
    <scope>NUCLEOTIDE SEQUENCE</scope>
    <source>
        <strain evidence="3">3651</strain>
    </source>
</reference>
<gene>
    <name evidence="3" type="ORF">Salat_1180400</name>
</gene>
<feature type="transmembrane region" description="Helical" evidence="2">
    <location>
        <begin position="20"/>
        <end position="41"/>
    </location>
</feature>
<dbReference type="PANTHER" id="PTHR36369">
    <property type="entry name" value="TRANSMEMBRANE PROTEIN"/>
    <property type="match status" value="1"/>
</dbReference>
<organism evidence="3 4">
    <name type="scientific">Sesamum alatum</name>
    <dbReference type="NCBI Taxonomy" id="300844"/>
    <lineage>
        <taxon>Eukaryota</taxon>
        <taxon>Viridiplantae</taxon>
        <taxon>Streptophyta</taxon>
        <taxon>Embryophyta</taxon>
        <taxon>Tracheophyta</taxon>
        <taxon>Spermatophyta</taxon>
        <taxon>Magnoliopsida</taxon>
        <taxon>eudicotyledons</taxon>
        <taxon>Gunneridae</taxon>
        <taxon>Pentapetalae</taxon>
        <taxon>asterids</taxon>
        <taxon>lamiids</taxon>
        <taxon>Lamiales</taxon>
        <taxon>Pedaliaceae</taxon>
        <taxon>Sesamum</taxon>
    </lineage>
</organism>
<proteinExistence type="predicted"/>
<accession>A0AAE1YER9</accession>
<keyword evidence="2" id="KW-1133">Transmembrane helix</keyword>
<dbReference type="AlphaFoldDB" id="A0AAE1YER9"/>
<keyword evidence="4" id="KW-1185">Reference proteome</keyword>
<evidence type="ECO:0000313" key="4">
    <source>
        <dbReference type="Proteomes" id="UP001293254"/>
    </source>
</evidence>
<feature type="compositionally biased region" description="Polar residues" evidence="1">
    <location>
        <begin position="79"/>
        <end position="99"/>
    </location>
</feature>
<evidence type="ECO:0000256" key="2">
    <source>
        <dbReference type="SAM" id="Phobius"/>
    </source>
</evidence>